<comment type="catalytic activity">
    <reaction evidence="8">
        <text>Couples ATP hydrolysis with the unwinding of duplex DNA by translocating in the 3'-5' direction.</text>
        <dbReference type="EC" id="5.6.2.4"/>
    </reaction>
</comment>
<keyword evidence="2 10" id="KW-0547">Nucleotide-binding</keyword>
<keyword evidence="3 10" id="KW-0378">Hydrolase</keyword>
<dbReference type="Pfam" id="PF21196">
    <property type="entry name" value="PcrA_UvrD_tudor"/>
    <property type="match status" value="1"/>
</dbReference>
<dbReference type="GO" id="GO:0005524">
    <property type="term" value="F:ATP binding"/>
    <property type="evidence" value="ECO:0007669"/>
    <property type="project" value="UniProtKB-UniRule"/>
</dbReference>
<dbReference type="GO" id="GO:0005829">
    <property type="term" value="C:cytosol"/>
    <property type="evidence" value="ECO:0007669"/>
    <property type="project" value="TreeGrafter"/>
</dbReference>
<reference evidence="14 15" key="1">
    <citation type="submission" date="2020-07" db="EMBL/GenBank/DDBJ databases">
        <authorList>
            <person name="Criscuolo A."/>
        </authorList>
    </citation>
    <scope>NUCLEOTIDE SEQUENCE [LARGE SCALE GENOMIC DNA]</scope>
    <source>
        <strain evidence="14">CIP111649</strain>
    </source>
</reference>
<dbReference type="CDD" id="cd17932">
    <property type="entry name" value="DEXQc_UvrD"/>
    <property type="match status" value="1"/>
</dbReference>
<keyword evidence="6 11" id="KW-0238">DNA-binding</keyword>
<sequence length="729" mass="83470">MDLSGMNKEQLQAVKTTEGPLLVMAGAGSGKTRVLTHRVAYLLDEKQVPSYNILAITFTNKAAREMQERVDKLINEDARKMWISTFHSMCVRILRRDIAYLGYDTSFSILDPLDQQSVVKDILKKRNLDTKQHNPRSILSVISSYKNQLIKPDQAIAEAAGFLDELYSEIYKDYQEILYRNSALDFDDLIMLTIELFEKEEAVLSYYQTRFQYIHVDEYQDTNHAQYRLVKMLAEKYRNICVVGDSDQSIYKFRGADIQNILNFERDYPEATIIKLEENYRSTKMILDAANAVIDNNTERKPKNLRSNKGEGAKIEVNVSQSEREEGHAIVAKVKALSEDYKYGDMAILYRANAQSRAIEDAFVKSSIPYKMVGGTKFYSRMEIKDLMSYLKVIQNPFDDISFERIINTPKRGIGTKTVEKLQAHAEQLNSSIYDAIRDADFLGIPQKTVVKLMSLLDVLDNLKEKSKYMSMTDLVDEVLADTGYLDMLQSDKTLEARSRLENLEEFKTVTKEFDQERPIADDNLFEFLSEMALVSDQDGVDDSSGVTMMTMHASKGLEFKVIFIVGLEEGIFPSKRVMFDDKELEEERRLMYVALTRAMDYLMLSRAESRMLYGRLENNMMSRFLSEIPEELLEKPANQSIFSNNNSSPSFKTGPKKKARIIQTNNDVDFSIGDKVSHKVFGDGIVSQIKGEGDNTELDIVFKTAGPKRLLANYAPLEKRTELDERKN</sequence>
<keyword evidence="4 10" id="KW-0347">Helicase</keyword>
<protein>
    <recommendedName>
        <fullName evidence="11">ATP-dependent DNA helicase</fullName>
        <ecNumber evidence="11">5.6.2.4</ecNumber>
    </recommendedName>
</protein>
<evidence type="ECO:0000256" key="2">
    <source>
        <dbReference type="ARBA" id="ARBA00022741"/>
    </source>
</evidence>
<feature type="binding site" evidence="10">
    <location>
        <begin position="25"/>
        <end position="32"/>
    </location>
    <ligand>
        <name>ATP</name>
        <dbReference type="ChEBI" id="CHEBI:30616"/>
    </ligand>
</feature>
<dbReference type="PANTHER" id="PTHR11070:SF2">
    <property type="entry name" value="ATP-DEPENDENT DNA HELICASE SRS2"/>
    <property type="match status" value="1"/>
</dbReference>
<keyword evidence="15" id="KW-1185">Reference proteome</keyword>
<evidence type="ECO:0000256" key="9">
    <source>
        <dbReference type="ARBA" id="ARBA00048988"/>
    </source>
</evidence>
<dbReference type="InterPro" id="IPR000212">
    <property type="entry name" value="DNA_helicase_UvrD/REP"/>
</dbReference>
<dbReference type="NCBIfam" id="TIGR01073">
    <property type="entry name" value="pcrA"/>
    <property type="match status" value="1"/>
</dbReference>
<evidence type="ECO:0000256" key="7">
    <source>
        <dbReference type="ARBA" id="ARBA00023235"/>
    </source>
</evidence>
<evidence type="ECO:0000256" key="8">
    <source>
        <dbReference type="ARBA" id="ARBA00034617"/>
    </source>
</evidence>
<dbReference type="EMBL" id="CAJEWD010000006">
    <property type="protein sequence ID" value="CAD2075351.1"/>
    <property type="molecule type" value="Genomic_DNA"/>
</dbReference>
<evidence type="ECO:0000259" key="13">
    <source>
        <dbReference type="PROSITE" id="PS51217"/>
    </source>
</evidence>
<dbReference type="Gene3D" id="1.10.10.160">
    <property type="match status" value="1"/>
</dbReference>
<dbReference type="GO" id="GO:0003677">
    <property type="term" value="F:DNA binding"/>
    <property type="evidence" value="ECO:0007669"/>
    <property type="project" value="UniProtKB-KW"/>
</dbReference>
<dbReference type="Proteomes" id="UP000589351">
    <property type="component" value="Unassembled WGS sequence"/>
</dbReference>
<feature type="domain" description="UvrD-like helicase ATP-binding" evidence="12">
    <location>
        <begin position="4"/>
        <end position="283"/>
    </location>
</feature>
<gene>
    <name evidence="14" type="primary">pcrA</name>
    <name evidence="14" type="ORF">JEODO184_00830</name>
</gene>
<evidence type="ECO:0000256" key="3">
    <source>
        <dbReference type="ARBA" id="ARBA00022801"/>
    </source>
</evidence>
<dbReference type="InterPro" id="IPR013986">
    <property type="entry name" value="DExx_box_DNA_helicase_dom_sf"/>
</dbReference>
<evidence type="ECO:0000256" key="10">
    <source>
        <dbReference type="PROSITE-ProRule" id="PRU00560"/>
    </source>
</evidence>
<evidence type="ECO:0000256" key="1">
    <source>
        <dbReference type="ARBA" id="ARBA00009922"/>
    </source>
</evidence>
<name>A0A6V7RDY6_9STAP</name>
<dbReference type="SUPFAM" id="SSF52540">
    <property type="entry name" value="P-loop containing nucleoside triphosphate hydrolases"/>
    <property type="match status" value="1"/>
</dbReference>
<keyword evidence="7" id="KW-0413">Isomerase</keyword>
<evidence type="ECO:0000256" key="4">
    <source>
        <dbReference type="ARBA" id="ARBA00022806"/>
    </source>
</evidence>
<dbReference type="EC" id="5.6.2.4" evidence="11"/>
<evidence type="ECO:0000256" key="11">
    <source>
        <dbReference type="RuleBase" id="RU364053"/>
    </source>
</evidence>
<dbReference type="InterPro" id="IPR014016">
    <property type="entry name" value="UvrD-like_ATP-bd"/>
</dbReference>
<dbReference type="FunFam" id="1.10.10.160:FF:000001">
    <property type="entry name" value="ATP-dependent DNA helicase"/>
    <property type="match status" value="1"/>
</dbReference>
<dbReference type="AlphaFoldDB" id="A0A6V7RDY6"/>
<dbReference type="InterPro" id="IPR014017">
    <property type="entry name" value="DNA_helicase_UvrD-like_C"/>
</dbReference>
<dbReference type="GO" id="GO:0033202">
    <property type="term" value="C:DNA helicase complex"/>
    <property type="evidence" value="ECO:0007669"/>
    <property type="project" value="TreeGrafter"/>
</dbReference>
<dbReference type="Pfam" id="PF00580">
    <property type="entry name" value="UvrD-helicase"/>
    <property type="match status" value="1"/>
</dbReference>
<dbReference type="Pfam" id="PF13361">
    <property type="entry name" value="UvrD_C"/>
    <property type="match status" value="1"/>
</dbReference>
<dbReference type="PROSITE" id="PS51217">
    <property type="entry name" value="UVRD_HELICASE_CTER"/>
    <property type="match status" value="1"/>
</dbReference>
<evidence type="ECO:0000313" key="15">
    <source>
        <dbReference type="Proteomes" id="UP000589351"/>
    </source>
</evidence>
<comment type="similarity">
    <text evidence="1 11">Belongs to the helicase family. UvrD subfamily.</text>
</comment>
<dbReference type="CDD" id="cd18807">
    <property type="entry name" value="SF1_C_UvrD"/>
    <property type="match status" value="1"/>
</dbReference>
<dbReference type="RefSeq" id="WP_235962217.1">
    <property type="nucleotide sequence ID" value="NZ_CAJEWD010000006.1"/>
</dbReference>
<dbReference type="GO" id="GO:0009314">
    <property type="term" value="P:response to radiation"/>
    <property type="evidence" value="ECO:0007669"/>
    <property type="project" value="UniProtKB-ARBA"/>
</dbReference>
<dbReference type="FunFam" id="1.10.486.10:FF:000003">
    <property type="entry name" value="ATP-dependent DNA helicase"/>
    <property type="match status" value="1"/>
</dbReference>
<dbReference type="Gene3D" id="3.40.50.300">
    <property type="entry name" value="P-loop containing nucleotide triphosphate hydrolases"/>
    <property type="match status" value="2"/>
</dbReference>
<comment type="caution">
    <text evidence="14">The sequence shown here is derived from an EMBL/GenBank/DDBJ whole genome shotgun (WGS) entry which is preliminary data.</text>
</comment>
<dbReference type="InterPro" id="IPR005751">
    <property type="entry name" value="ATP-dep_DNA_helicase_PcrA"/>
</dbReference>
<organism evidence="14 15">
    <name type="scientific">Jeotgalicoccus meleagridis</name>
    <dbReference type="NCBI Taxonomy" id="2759181"/>
    <lineage>
        <taxon>Bacteria</taxon>
        <taxon>Bacillati</taxon>
        <taxon>Bacillota</taxon>
        <taxon>Bacilli</taxon>
        <taxon>Bacillales</taxon>
        <taxon>Staphylococcaceae</taxon>
        <taxon>Jeotgalicoccus</taxon>
    </lineage>
</organism>
<keyword evidence="5 10" id="KW-0067">ATP-binding</keyword>
<evidence type="ECO:0000256" key="6">
    <source>
        <dbReference type="ARBA" id="ARBA00023125"/>
    </source>
</evidence>
<dbReference type="PANTHER" id="PTHR11070">
    <property type="entry name" value="UVRD / RECB / PCRA DNA HELICASE FAMILY MEMBER"/>
    <property type="match status" value="1"/>
</dbReference>
<accession>A0A6V7RDY6</accession>
<dbReference type="Gene3D" id="1.10.486.10">
    <property type="entry name" value="PCRA, domain 4"/>
    <property type="match status" value="1"/>
</dbReference>
<comment type="catalytic activity">
    <reaction evidence="9 11">
        <text>ATP + H2O = ADP + phosphate + H(+)</text>
        <dbReference type="Rhea" id="RHEA:13065"/>
        <dbReference type="ChEBI" id="CHEBI:15377"/>
        <dbReference type="ChEBI" id="CHEBI:15378"/>
        <dbReference type="ChEBI" id="CHEBI:30616"/>
        <dbReference type="ChEBI" id="CHEBI:43474"/>
        <dbReference type="ChEBI" id="CHEBI:456216"/>
        <dbReference type="EC" id="5.6.2.4"/>
    </reaction>
</comment>
<feature type="domain" description="UvrD-like helicase C-terminal" evidence="13">
    <location>
        <begin position="284"/>
        <end position="557"/>
    </location>
</feature>
<dbReference type="PROSITE" id="PS51198">
    <property type="entry name" value="UVRD_HELICASE_ATP_BIND"/>
    <property type="match status" value="1"/>
</dbReference>
<dbReference type="GO" id="GO:0016787">
    <property type="term" value="F:hydrolase activity"/>
    <property type="evidence" value="ECO:0007669"/>
    <property type="project" value="UniProtKB-UniRule"/>
</dbReference>
<evidence type="ECO:0000259" key="12">
    <source>
        <dbReference type="PROSITE" id="PS51198"/>
    </source>
</evidence>
<dbReference type="GO" id="GO:0000725">
    <property type="term" value="P:recombinational repair"/>
    <property type="evidence" value="ECO:0007669"/>
    <property type="project" value="TreeGrafter"/>
</dbReference>
<proteinExistence type="inferred from homology"/>
<evidence type="ECO:0000256" key="5">
    <source>
        <dbReference type="ARBA" id="ARBA00022840"/>
    </source>
</evidence>
<evidence type="ECO:0000313" key="14">
    <source>
        <dbReference type="EMBL" id="CAD2075351.1"/>
    </source>
</evidence>
<dbReference type="GO" id="GO:0043138">
    <property type="term" value="F:3'-5' DNA helicase activity"/>
    <property type="evidence" value="ECO:0007669"/>
    <property type="project" value="UniProtKB-EC"/>
</dbReference>
<dbReference type="InterPro" id="IPR027417">
    <property type="entry name" value="P-loop_NTPase"/>
</dbReference>
<dbReference type="GO" id="GO:0006260">
    <property type="term" value="P:DNA replication"/>
    <property type="evidence" value="ECO:0007669"/>
    <property type="project" value="InterPro"/>
</dbReference>